<name>A0A327ZE35_9ACTN</name>
<protein>
    <submittedName>
        <fullName evidence="2">Putative GNAT superfamily acetyltransferase</fullName>
    </submittedName>
</protein>
<dbReference type="EMBL" id="QLMJ01000004">
    <property type="protein sequence ID" value="RAK39600.1"/>
    <property type="molecule type" value="Genomic_DNA"/>
</dbReference>
<dbReference type="PROSITE" id="PS51186">
    <property type="entry name" value="GNAT"/>
    <property type="match status" value="1"/>
</dbReference>
<dbReference type="InterPro" id="IPR038764">
    <property type="entry name" value="GNAT_N_AcTrfase_prd"/>
</dbReference>
<dbReference type="AlphaFoldDB" id="A0A327ZE35"/>
<dbReference type="PANTHER" id="PTHR41700">
    <property type="entry name" value="GCN5-RELATED N-ACETYLTRANSFERASE"/>
    <property type="match status" value="1"/>
</dbReference>
<evidence type="ECO:0000313" key="2">
    <source>
        <dbReference type="EMBL" id="RAK39600.1"/>
    </source>
</evidence>
<dbReference type="Proteomes" id="UP000249341">
    <property type="component" value="Unassembled WGS sequence"/>
</dbReference>
<accession>A0A327ZE35</accession>
<keyword evidence="2" id="KW-0808">Transferase</keyword>
<gene>
    <name evidence="2" type="ORF">B0I29_104137</name>
</gene>
<dbReference type="PANTHER" id="PTHR41700:SF1">
    <property type="entry name" value="N-ACETYLTRANSFERASE DOMAIN-CONTAINING PROTEIN"/>
    <property type="match status" value="1"/>
</dbReference>
<dbReference type="InterPro" id="IPR016181">
    <property type="entry name" value="Acyl_CoA_acyltransferase"/>
</dbReference>
<reference evidence="2 3" key="1">
    <citation type="submission" date="2018-06" db="EMBL/GenBank/DDBJ databases">
        <title>Genomic Encyclopedia of Type Strains, Phase III (KMG-III): the genomes of soil and plant-associated and newly described type strains.</title>
        <authorList>
            <person name="Whitman W."/>
        </authorList>
    </citation>
    <scope>NUCLEOTIDE SEQUENCE [LARGE SCALE GENOMIC DNA]</scope>
    <source>
        <strain evidence="2 3">CGMCC 4.7090</strain>
    </source>
</reference>
<dbReference type="GO" id="GO:0016747">
    <property type="term" value="F:acyltransferase activity, transferring groups other than amino-acyl groups"/>
    <property type="evidence" value="ECO:0007669"/>
    <property type="project" value="InterPro"/>
</dbReference>
<comment type="caution">
    <text evidence="2">The sequence shown here is derived from an EMBL/GenBank/DDBJ whole genome shotgun (WGS) entry which is preliminary data.</text>
</comment>
<dbReference type="Pfam" id="PF00583">
    <property type="entry name" value="Acetyltransf_1"/>
    <property type="match status" value="1"/>
</dbReference>
<organism evidence="2 3">
    <name type="scientific">Actinoplanes lutulentus</name>
    <dbReference type="NCBI Taxonomy" id="1287878"/>
    <lineage>
        <taxon>Bacteria</taxon>
        <taxon>Bacillati</taxon>
        <taxon>Actinomycetota</taxon>
        <taxon>Actinomycetes</taxon>
        <taxon>Micromonosporales</taxon>
        <taxon>Micromonosporaceae</taxon>
        <taxon>Actinoplanes</taxon>
    </lineage>
</organism>
<dbReference type="RefSeq" id="WP_111648823.1">
    <property type="nucleotide sequence ID" value="NZ_JACHWI010000001.1"/>
</dbReference>
<dbReference type="OrthoDB" id="9797990at2"/>
<keyword evidence="3" id="KW-1185">Reference proteome</keyword>
<dbReference type="CDD" id="cd04301">
    <property type="entry name" value="NAT_SF"/>
    <property type="match status" value="1"/>
</dbReference>
<evidence type="ECO:0000313" key="3">
    <source>
        <dbReference type="Proteomes" id="UP000249341"/>
    </source>
</evidence>
<dbReference type="Gene3D" id="3.40.630.30">
    <property type="match status" value="1"/>
</dbReference>
<dbReference type="SUPFAM" id="SSF55729">
    <property type="entry name" value="Acyl-CoA N-acyltransferases (Nat)"/>
    <property type="match status" value="1"/>
</dbReference>
<proteinExistence type="predicted"/>
<feature type="domain" description="N-acetyltransferase" evidence="1">
    <location>
        <begin position="7"/>
        <end position="176"/>
    </location>
</feature>
<evidence type="ECO:0000259" key="1">
    <source>
        <dbReference type="PROSITE" id="PS51186"/>
    </source>
</evidence>
<sequence length="254" mass="28961">MTPVQPVRFQKLERIEDLERVVSLLCEVWEAESPVDLINASNLKLMVEADGYIVGMFTDQDEMIGAAVAIRGKDALHSHFVGVRPGHQGRGLGYLLKQDEAEWAKDEGFRVIRWTYDPLVRRNAYFNLAKLSSKVLSYKRNYYGELNDGLNDNDETDRLMIEWEFTDGEPMRLTAPMEADSWDFTERPAALLDLGDGVHQLVPTPADIEKLRLHEPERAQAWRSGVRAGFAKAETEGYEVTGFTPDGWYVLRRP</sequence>
<dbReference type="InterPro" id="IPR000182">
    <property type="entry name" value="GNAT_dom"/>
</dbReference>